<dbReference type="SMART" id="SM00028">
    <property type="entry name" value="TPR"/>
    <property type="match status" value="1"/>
</dbReference>
<accession>A0A3P6TH10</accession>
<dbReference type="PROSITE" id="PS50005">
    <property type="entry name" value="TPR"/>
    <property type="match status" value="1"/>
</dbReference>
<evidence type="ECO:0000256" key="1">
    <source>
        <dbReference type="ARBA" id="ARBA00022737"/>
    </source>
</evidence>
<dbReference type="SUPFAM" id="SSF48452">
    <property type="entry name" value="TPR-like"/>
    <property type="match status" value="1"/>
</dbReference>
<protein>
    <submittedName>
        <fullName evidence="4">Uncharacterized protein</fullName>
    </submittedName>
</protein>
<evidence type="ECO:0000256" key="2">
    <source>
        <dbReference type="ARBA" id="ARBA00022803"/>
    </source>
</evidence>
<dbReference type="PANTHER" id="PTHR22904">
    <property type="entry name" value="TPR REPEAT CONTAINING PROTEIN"/>
    <property type="match status" value="1"/>
</dbReference>
<evidence type="ECO:0000256" key="3">
    <source>
        <dbReference type="PROSITE-ProRule" id="PRU00339"/>
    </source>
</evidence>
<dbReference type="EMBL" id="UYRV01019361">
    <property type="protein sequence ID" value="VDK65924.1"/>
    <property type="molecule type" value="Genomic_DNA"/>
</dbReference>
<dbReference type="PANTHER" id="PTHR22904:SF523">
    <property type="entry name" value="STRESS-INDUCED-PHOSPHOPROTEIN 1"/>
    <property type="match status" value="1"/>
</dbReference>
<organism evidence="4 5">
    <name type="scientific">Cylicostephanus goldi</name>
    <name type="common">Nematode worm</name>
    <dbReference type="NCBI Taxonomy" id="71465"/>
    <lineage>
        <taxon>Eukaryota</taxon>
        <taxon>Metazoa</taxon>
        <taxon>Ecdysozoa</taxon>
        <taxon>Nematoda</taxon>
        <taxon>Chromadorea</taxon>
        <taxon>Rhabditida</taxon>
        <taxon>Rhabditina</taxon>
        <taxon>Rhabditomorpha</taxon>
        <taxon>Strongyloidea</taxon>
        <taxon>Strongylidae</taxon>
        <taxon>Cylicostephanus</taxon>
    </lineage>
</organism>
<dbReference type="InterPro" id="IPR011990">
    <property type="entry name" value="TPR-like_helical_dom_sf"/>
</dbReference>
<dbReference type="AlphaFoldDB" id="A0A3P6TH10"/>
<feature type="repeat" description="TPR" evidence="3">
    <location>
        <begin position="7"/>
        <end position="40"/>
    </location>
</feature>
<dbReference type="Gene3D" id="1.25.40.10">
    <property type="entry name" value="Tetratricopeptide repeat domain"/>
    <property type="match status" value="1"/>
</dbReference>
<evidence type="ECO:0000313" key="4">
    <source>
        <dbReference type="EMBL" id="VDK65924.1"/>
    </source>
</evidence>
<proteinExistence type="predicted"/>
<name>A0A3P6TH10_CYLGO</name>
<dbReference type="OrthoDB" id="2423701at2759"/>
<dbReference type="Pfam" id="PF00515">
    <property type="entry name" value="TPR_1"/>
    <property type="match status" value="1"/>
</dbReference>
<reference evidence="4 5" key="1">
    <citation type="submission" date="2018-11" db="EMBL/GenBank/DDBJ databases">
        <authorList>
            <consortium name="Pathogen Informatics"/>
        </authorList>
    </citation>
    <scope>NUCLEOTIDE SEQUENCE [LARGE SCALE GENOMIC DNA]</scope>
</reference>
<sequence length="69" mass="7961">MGNPEEAVAEKNLGNTAYKQKNFAEAHKHYDKAIELDPTNITFYTNKAVLFLMLYFRDVCCFKISGFLH</sequence>
<dbReference type="Proteomes" id="UP000271889">
    <property type="component" value="Unassembled WGS sequence"/>
</dbReference>
<evidence type="ECO:0000313" key="5">
    <source>
        <dbReference type="Proteomes" id="UP000271889"/>
    </source>
</evidence>
<dbReference type="PROSITE" id="PS50293">
    <property type="entry name" value="TPR_REGION"/>
    <property type="match status" value="1"/>
</dbReference>
<dbReference type="GO" id="GO:0051879">
    <property type="term" value="F:Hsp90 protein binding"/>
    <property type="evidence" value="ECO:0007669"/>
    <property type="project" value="TreeGrafter"/>
</dbReference>
<dbReference type="InterPro" id="IPR019734">
    <property type="entry name" value="TPR_rpt"/>
</dbReference>
<keyword evidence="5" id="KW-1185">Reference proteome</keyword>
<keyword evidence="1" id="KW-0677">Repeat</keyword>
<keyword evidence="2 3" id="KW-0802">TPR repeat</keyword>
<gene>
    <name evidence="4" type="ORF">CGOC_LOCUS6105</name>
</gene>